<accession>A0A0E9TSR0</accession>
<dbReference type="SUPFAM" id="SSF48576">
    <property type="entry name" value="Terpenoid synthases"/>
    <property type="match status" value="1"/>
</dbReference>
<sequence length="58" mass="6352">MAIATLSACYNNPQVFQGVVKIRKGQAVTLMMQATNMGAVRSIISQYSQEILQKVSPH</sequence>
<reference evidence="1" key="2">
    <citation type="journal article" date="2015" name="Fish Shellfish Immunol.">
        <title>Early steps in the European eel (Anguilla anguilla)-Vibrio vulnificus interaction in the gills: Role of the RtxA13 toxin.</title>
        <authorList>
            <person name="Callol A."/>
            <person name="Pajuelo D."/>
            <person name="Ebbesson L."/>
            <person name="Teles M."/>
            <person name="MacKenzie S."/>
            <person name="Amaro C."/>
        </authorList>
    </citation>
    <scope>NUCLEOTIDE SEQUENCE</scope>
</reference>
<dbReference type="PANTHER" id="PTHR11626:SF2">
    <property type="entry name" value="SQUALENE SYNTHASE"/>
    <property type="match status" value="1"/>
</dbReference>
<dbReference type="Gene3D" id="1.10.600.10">
    <property type="entry name" value="Farnesyl Diphosphate Synthase"/>
    <property type="match status" value="1"/>
</dbReference>
<dbReference type="GO" id="GO:0051996">
    <property type="term" value="F:squalene synthase [NAD(P)H] activity"/>
    <property type="evidence" value="ECO:0007669"/>
    <property type="project" value="InterPro"/>
</dbReference>
<evidence type="ECO:0000313" key="1">
    <source>
        <dbReference type="EMBL" id="JAH56507.1"/>
    </source>
</evidence>
<dbReference type="EMBL" id="GBXM01052070">
    <property type="protein sequence ID" value="JAH56507.1"/>
    <property type="molecule type" value="Transcribed_RNA"/>
</dbReference>
<organism evidence="1">
    <name type="scientific">Anguilla anguilla</name>
    <name type="common">European freshwater eel</name>
    <name type="synonym">Muraena anguilla</name>
    <dbReference type="NCBI Taxonomy" id="7936"/>
    <lineage>
        <taxon>Eukaryota</taxon>
        <taxon>Metazoa</taxon>
        <taxon>Chordata</taxon>
        <taxon>Craniata</taxon>
        <taxon>Vertebrata</taxon>
        <taxon>Euteleostomi</taxon>
        <taxon>Actinopterygii</taxon>
        <taxon>Neopterygii</taxon>
        <taxon>Teleostei</taxon>
        <taxon>Anguilliformes</taxon>
        <taxon>Anguillidae</taxon>
        <taxon>Anguilla</taxon>
    </lineage>
</organism>
<dbReference type="GO" id="GO:0006695">
    <property type="term" value="P:cholesterol biosynthetic process"/>
    <property type="evidence" value="ECO:0007669"/>
    <property type="project" value="TreeGrafter"/>
</dbReference>
<dbReference type="GO" id="GO:0005789">
    <property type="term" value="C:endoplasmic reticulum membrane"/>
    <property type="evidence" value="ECO:0007669"/>
    <property type="project" value="TreeGrafter"/>
</dbReference>
<reference evidence="1" key="1">
    <citation type="submission" date="2014-11" db="EMBL/GenBank/DDBJ databases">
        <authorList>
            <person name="Amaro Gonzalez C."/>
        </authorList>
    </citation>
    <scope>NUCLEOTIDE SEQUENCE</scope>
</reference>
<dbReference type="AlphaFoldDB" id="A0A0E9TSR0"/>
<dbReference type="GO" id="GO:0045338">
    <property type="term" value="P:farnesyl diphosphate metabolic process"/>
    <property type="evidence" value="ECO:0007669"/>
    <property type="project" value="InterPro"/>
</dbReference>
<dbReference type="PANTHER" id="PTHR11626">
    <property type="entry name" value="FARNESYL-DIPHOSPHATE FARNESYLTRANSFERASE"/>
    <property type="match status" value="1"/>
</dbReference>
<protein>
    <submittedName>
        <fullName evidence="1">Uncharacterized protein</fullName>
    </submittedName>
</protein>
<dbReference type="InterPro" id="IPR044844">
    <property type="entry name" value="Trans_IPPS_euk-type"/>
</dbReference>
<proteinExistence type="predicted"/>
<name>A0A0E9TSR0_ANGAN</name>
<dbReference type="InterPro" id="IPR008949">
    <property type="entry name" value="Isoprenoid_synthase_dom_sf"/>
</dbReference>